<evidence type="ECO:0000313" key="4">
    <source>
        <dbReference type="EMBL" id="MBA5244969.1"/>
    </source>
</evidence>
<feature type="transmembrane region" description="Helical" evidence="2">
    <location>
        <begin position="712"/>
        <end position="730"/>
    </location>
</feature>
<proteinExistence type="predicted"/>
<evidence type="ECO:0000256" key="1">
    <source>
        <dbReference type="SAM" id="MobiDB-lite"/>
    </source>
</evidence>
<name>A0A7W2I4B9_9CORY</name>
<feature type="signal peptide" evidence="3">
    <location>
        <begin position="1"/>
        <end position="31"/>
    </location>
</feature>
<evidence type="ECO:0000256" key="2">
    <source>
        <dbReference type="SAM" id="Phobius"/>
    </source>
</evidence>
<accession>A0A7W2I4B9</accession>
<dbReference type="SUPFAM" id="SSF63829">
    <property type="entry name" value="Calcium-dependent phosphotriesterase"/>
    <property type="match status" value="1"/>
</dbReference>
<keyword evidence="2" id="KW-1133">Transmembrane helix</keyword>
<feature type="compositionally biased region" description="Low complexity" evidence="1">
    <location>
        <begin position="642"/>
        <end position="666"/>
    </location>
</feature>
<gene>
    <name evidence="4" type="ORF">H0193_09165</name>
</gene>
<dbReference type="Proteomes" id="UP000523682">
    <property type="component" value="Unassembled WGS sequence"/>
</dbReference>
<evidence type="ECO:0000256" key="3">
    <source>
        <dbReference type="SAM" id="SignalP"/>
    </source>
</evidence>
<keyword evidence="2" id="KW-0472">Membrane</keyword>
<sequence length="737" mass="75116">MAANSKVNRIAGLSLAAAVAGTLTLVPVAKAETTSPSSESTTSKAPVVSTEDKSSAAPASSSTAAPVTTSVKSAEGSPKASASNVAPTTKADTTQEWADILKGFASLIVSATAAGSGTSGVQLTSDNHTYSAMASNPTNGRLYAVSDEGHLLRIHPQTGNLKDLGEIPGVEAKEITSAAFTQDGTLVLFDGETVYAKDLADDETGPKSKPENLEFVKKPVEGVRDLPELAWAPTDNDGELVALATKDGKATRYTLNVKDAKVAEAPAEVSKGVDLADVAAFEYAYLADDATFFADGEGNAVKLVDGKIVDVETDRTEEDNYKAVAGLEAKPESAAGETPASGEPTTTAADASAGAGSATVSATTTAEPTPSKKAPSVGQRDAEVVELDVEVVTADGGLVRDASFVSADGTVDGATDESGKGKVSLKLDDASRGKDTFNLAIDQAPENWGVAVAEVQRGAKSVKFVLPKGEDASATTTVAAPKDTTSSTTTKTAAQGDDGLIEVDVLVKTADDKLVEGAEFKSEDGRVFGTTDANGRGKVTIDPKKDNAKLVQLTLKEAPKGYKNADVVIRRGDTEAELVLPRDPNATPSSTLSKPDQVLKVLDQVRPVASSFLAPAAALAGAGGLAGAAGAGGSKSTKSTNTTFGGTKVTSSSTTGRSTGRSTSVTPSAKVVTRNGNSTKVAKANTSTRATSSDEDTERDGDLADTGTPMRAIIAIGVLSVLIGGAYLALGRRRENQ</sequence>
<dbReference type="AlphaFoldDB" id="A0A7W2I4B9"/>
<reference evidence="4 5" key="1">
    <citation type="submission" date="2020-07" db="EMBL/GenBank/DDBJ databases">
        <title>Draft genome and description of Corynebacterium haemomassiliense strain Marseile-Q3615 sp. nov.</title>
        <authorList>
            <person name="Boxberger M."/>
            <person name="La Scola B."/>
        </authorList>
    </citation>
    <scope>NUCLEOTIDE SEQUENCE [LARGE SCALE GENOMIC DNA]</scope>
    <source>
        <strain evidence="4 5">Marseille-Q3615</strain>
    </source>
</reference>
<feature type="region of interest" description="Disordered" evidence="1">
    <location>
        <begin position="624"/>
        <end position="705"/>
    </location>
</feature>
<feature type="compositionally biased region" description="Gly residues" evidence="1">
    <location>
        <begin position="624"/>
        <end position="633"/>
    </location>
</feature>
<comment type="caution">
    <text evidence="4">The sequence shown here is derived from an EMBL/GenBank/DDBJ whole genome shotgun (WGS) entry which is preliminary data.</text>
</comment>
<keyword evidence="2" id="KW-0812">Transmembrane</keyword>
<feature type="compositionally biased region" description="Polar residues" evidence="1">
    <location>
        <begin position="674"/>
        <end position="691"/>
    </location>
</feature>
<feature type="region of interest" description="Disordered" evidence="1">
    <location>
        <begin position="319"/>
        <end position="381"/>
    </location>
</feature>
<feature type="chain" id="PRO_5031245902" description="Gram-positive cocci surface proteins LPxTG domain-containing protein" evidence="3">
    <location>
        <begin position="32"/>
        <end position="737"/>
    </location>
</feature>
<evidence type="ECO:0008006" key="6">
    <source>
        <dbReference type="Google" id="ProtNLM"/>
    </source>
</evidence>
<keyword evidence="5" id="KW-1185">Reference proteome</keyword>
<organism evidence="4 5">
    <name type="scientific">Corynebacterium haemomassiliense</name>
    <dbReference type="NCBI Taxonomy" id="2754726"/>
    <lineage>
        <taxon>Bacteria</taxon>
        <taxon>Bacillati</taxon>
        <taxon>Actinomycetota</taxon>
        <taxon>Actinomycetes</taxon>
        <taxon>Mycobacteriales</taxon>
        <taxon>Corynebacteriaceae</taxon>
        <taxon>Corynebacterium</taxon>
    </lineage>
</organism>
<feature type="compositionally biased region" description="Polar residues" evidence="1">
    <location>
        <begin position="80"/>
        <end position="91"/>
    </location>
</feature>
<feature type="compositionally biased region" description="Low complexity" evidence="1">
    <location>
        <begin position="55"/>
        <end position="74"/>
    </location>
</feature>
<feature type="region of interest" description="Disordered" evidence="1">
    <location>
        <begin position="30"/>
        <end position="91"/>
    </location>
</feature>
<protein>
    <recommendedName>
        <fullName evidence="6">Gram-positive cocci surface proteins LPxTG domain-containing protein</fullName>
    </recommendedName>
</protein>
<keyword evidence="3" id="KW-0732">Signal</keyword>
<feature type="compositionally biased region" description="Low complexity" evidence="1">
    <location>
        <begin position="344"/>
        <end position="375"/>
    </location>
</feature>
<evidence type="ECO:0000313" key="5">
    <source>
        <dbReference type="Proteomes" id="UP000523682"/>
    </source>
</evidence>
<dbReference type="RefSeq" id="WP_181889517.1">
    <property type="nucleotide sequence ID" value="NZ_CP170998.1"/>
</dbReference>
<feature type="compositionally biased region" description="Low complexity" evidence="1">
    <location>
        <begin position="30"/>
        <end position="46"/>
    </location>
</feature>
<dbReference type="EMBL" id="JACDTZ010000001">
    <property type="protein sequence ID" value="MBA5244969.1"/>
    <property type="molecule type" value="Genomic_DNA"/>
</dbReference>